<name>A0A1H4HCM6_9BACI</name>
<evidence type="ECO:0000256" key="7">
    <source>
        <dbReference type="RuleBase" id="RU003792"/>
    </source>
</evidence>
<sequence length="246" mass="27739">MQKLKCIIQYDGTAFSGYQVQPNGRTIQAEIEAVLSKMHKGEVVKIIASGRTDAGVHAVGQVIHFTSDLNIPLDGWKRALTAMLPADIRVADVHYANADFHARYDTTGKEYRYKVLNQTEADLFRRHYSYHVPQPLNIEAMRKACDYLEGEHDFTSFCSARTTVKGDKIRTITKAGIVVEGNELTFIFRGTGFLYNMVRILVGTLLEIGNGEHEPEKIMEMIRARDRSAAGKTAPPHGLFLWQVFY</sequence>
<feature type="domain" description="Pseudouridine synthase I TruA alpha/beta" evidence="8">
    <location>
        <begin position="8"/>
        <end position="105"/>
    </location>
</feature>
<dbReference type="InterPro" id="IPR020103">
    <property type="entry name" value="PsdUridine_synth_cat_dom_sf"/>
</dbReference>
<evidence type="ECO:0000313" key="10">
    <source>
        <dbReference type="Proteomes" id="UP000198584"/>
    </source>
</evidence>
<proteinExistence type="inferred from homology"/>
<dbReference type="RefSeq" id="WP_093046759.1">
    <property type="nucleotide sequence ID" value="NZ_FNQR01000025.1"/>
</dbReference>
<comment type="caution">
    <text evidence="4">Lacks conserved residue(s) required for the propagation of feature annotation.</text>
</comment>
<dbReference type="Gene3D" id="3.30.70.660">
    <property type="entry name" value="Pseudouridine synthase I, catalytic domain, C-terminal subdomain"/>
    <property type="match status" value="1"/>
</dbReference>
<dbReference type="InterPro" id="IPR020097">
    <property type="entry name" value="PsdUridine_synth_TruA_a/b_dom"/>
</dbReference>
<keyword evidence="3 4" id="KW-0413">Isomerase</keyword>
<dbReference type="PIRSF" id="PIRSF001430">
    <property type="entry name" value="tRNA_psdUrid_synth"/>
    <property type="match status" value="1"/>
</dbReference>
<dbReference type="PANTHER" id="PTHR11142:SF0">
    <property type="entry name" value="TRNA PSEUDOURIDINE SYNTHASE-LIKE 1"/>
    <property type="match status" value="1"/>
</dbReference>
<dbReference type="EMBL" id="FNQR01000025">
    <property type="protein sequence ID" value="SEB19200.1"/>
    <property type="molecule type" value="Genomic_DNA"/>
</dbReference>
<dbReference type="InterPro" id="IPR020095">
    <property type="entry name" value="PsdUridine_synth_TruA_C"/>
</dbReference>
<keyword evidence="10" id="KW-1185">Reference proteome</keyword>
<feature type="active site" description="Nucleophile" evidence="4 5">
    <location>
        <position position="53"/>
    </location>
</feature>
<dbReference type="InterPro" id="IPR020094">
    <property type="entry name" value="TruA/RsuA/RluB/E/F_N"/>
</dbReference>
<dbReference type="NCBIfam" id="TIGR00071">
    <property type="entry name" value="hisT_truA"/>
    <property type="match status" value="1"/>
</dbReference>
<dbReference type="GO" id="GO:0160147">
    <property type="term" value="F:tRNA pseudouridine(38-40) synthase activity"/>
    <property type="evidence" value="ECO:0007669"/>
    <property type="project" value="UniProtKB-EC"/>
</dbReference>
<dbReference type="SUPFAM" id="SSF55120">
    <property type="entry name" value="Pseudouridine synthase"/>
    <property type="match status" value="1"/>
</dbReference>
<dbReference type="InterPro" id="IPR001406">
    <property type="entry name" value="PsdUridine_synth_TruA"/>
</dbReference>
<dbReference type="AlphaFoldDB" id="A0A1H4HCM6"/>
<evidence type="ECO:0000256" key="5">
    <source>
        <dbReference type="PIRSR" id="PIRSR001430-1"/>
    </source>
</evidence>
<comment type="function">
    <text evidence="4">Formation of pseudouridine at positions 38, 39 and 40 in the anticodon stem and loop of transfer RNAs.</text>
</comment>
<dbReference type="HAMAP" id="MF_00171">
    <property type="entry name" value="TruA"/>
    <property type="match status" value="1"/>
</dbReference>
<dbReference type="EC" id="5.4.99.12" evidence="4"/>
<evidence type="ECO:0000256" key="2">
    <source>
        <dbReference type="ARBA" id="ARBA00022694"/>
    </source>
</evidence>
<evidence type="ECO:0000256" key="4">
    <source>
        <dbReference type="HAMAP-Rule" id="MF_00171"/>
    </source>
</evidence>
<dbReference type="FunFam" id="3.30.70.580:FF:000001">
    <property type="entry name" value="tRNA pseudouridine synthase A"/>
    <property type="match status" value="1"/>
</dbReference>
<evidence type="ECO:0000256" key="3">
    <source>
        <dbReference type="ARBA" id="ARBA00023235"/>
    </source>
</evidence>
<comment type="catalytic activity">
    <reaction evidence="4 7">
        <text>uridine(38/39/40) in tRNA = pseudouridine(38/39/40) in tRNA</text>
        <dbReference type="Rhea" id="RHEA:22376"/>
        <dbReference type="Rhea" id="RHEA-COMP:10085"/>
        <dbReference type="Rhea" id="RHEA-COMP:10087"/>
        <dbReference type="ChEBI" id="CHEBI:65314"/>
        <dbReference type="ChEBI" id="CHEBI:65315"/>
        <dbReference type="EC" id="5.4.99.12"/>
    </reaction>
</comment>
<comment type="subunit">
    <text evidence="4">Homodimer.</text>
</comment>
<accession>A0A1H4HCM6</accession>
<dbReference type="OrthoDB" id="9811823at2"/>
<dbReference type="GO" id="GO:0003723">
    <property type="term" value="F:RNA binding"/>
    <property type="evidence" value="ECO:0007669"/>
    <property type="project" value="InterPro"/>
</dbReference>
<organism evidence="9 10">
    <name type="scientific">Thalassobacillus cyri</name>
    <dbReference type="NCBI Taxonomy" id="571932"/>
    <lineage>
        <taxon>Bacteria</taxon>
        <taxon>Bacillati</taxon>
        <taxon>Bacillota</taxon>
        <taxon>Bacilli</taxon>
        <taxon>Bacillales</taxon>
        <taxon>Bacillaceae</taxon>
        <taxon>Thalassobacillus</taxon>
    </lineage>
</organism>
<gene>
    <name evidence="4" type="primary">truA</name>
    <name evidence="9" type="ORF">SAMN05421743_12568</name>
</gene>
<dbReference type="PANTHER" id="PTHR11142">
    <property type="entry name" value="PSEUDOURIDYLATE SYNTHASE"/>
    <property type="match status" value="1"/>
</dbReference>
<reference evidence="9 10" key="1">
    <citation type="submission" date="2016-10" db="EMBL/GenBank/DDBJ databases">
        <authorList>
            <person name="de Groot N.N."/>
        </authorList>
    </citation>
    <scope>NUCLEOTIDE SEQUENCE [LARGE SCALE GENOMIC DNA]</scope>
    <source>
        <strain evidence="9 10">CCM7597</strain>
    </source>
</reference>
<evidence type="ECO:0000259" key="8">
    <source>
        <dbReference type="Pfam" id="PF01416"/>
    </source>
</evidence>
<evidence type="ECO:0000256" key="6">
    <source>
        <dbReference type="PIRSR" id="PIRSR001430-2"/>
    </source>
</evidence>
<feature type="binding site" evidence="4 6">
    <location>
        <position position="111"/>
    </location>
    <ligand>
        <name>substrate</name>
    </ligand>
</feature>
<dbReference type="Proteomes" id="UP000198584">
    <property type="component" value="Unassembled WGS sequence"/>
</dbReference>
<feature type="domain" description="Pseudouridine synthase I TruA alpha/beta" evidence="8">
    <location>
        <begin position="144"/>
        <end position="246"/>
    </location>
</feature>
<dbReference type="Gene3D" id="3.30.70.580">
    <property type="entry name" value="Pseudouridine synthase I, catalytic domain, N-terminal subdomain"/>
    <property type="match status" value="1"/>
</dbReference>
<dbReference type="Pfam" id="PF01416">
    <property type="entry name" value="PseudoU_synth_1"/>
    <property type="match status" value="2"/>
</dbReference>
<dbReference type="GO" id="GO:0031119">
    <property type="term" value="P:tRNA pseudouridine synthesis"/>
    <property type="evidence" value="ECO:0007669"/>
    <property type="project" value="UniProtKB-UniRule"/>
</dbReference>
<dbReference type="STRING" id="571932.SAMN05421743_12568"/>
<comment type="similarity">
    <text evidence="1 4 7">Belongs to the tRNA pseudouridine synthase TruA family.</text>
</comment>
<keyword evidence="2 4" id="KW-0819">tRNA processing</keyword>
<protein>
    <recommendedName>
        <fullName evidence="4">tRNA pseudouridine synthase A</fullName>
        <ecNumber evidence="4">5.4.99.12</ecNumber>
    </recommendedName>
    <alternativeName>
        <fullName evidence="4">tRNA pseudouridine(38-40) synthase</fullName>
    </alternativeName>
    <alternativeName>
        <fullName evidence="4">tRNA pseudouridylate synthase I</fullName>
    </alternativeName>
    <alternativeName>
        <fullName evidence="4">tRNA-uridine isomerase I</fullName>
    </alternativeName>
</protein>
<dbReference type="CDD" id="cd02570">
    <property type="entry name" value="PseudoU_synth_EcTruA"/>
    <property type="match status" value="1"/>
</dbReference>
<evidence type="ECO:0000256" key="1">
    <source>
        <dbReference type="ARBA" id="ARBA00009375"/>
    </source>
</evidence>
<evidence type="ECO:0000313" key="9">
    <source>
        <dbReference type="EMBL" id="SEB19200.1"/>
    </source>
</evidence>